<dbReference type="PANTHER" id="PTHR37838:SF1">
    <property type="entry name" value="NA(+)-TRANSLOCATING NADH-QUINONE REDUCTASE SUBUNIT C"/>
    <property type="match status" value="1"/>
</dbReference>
<keyword evidence="20" id="KW-0560">Oxidoreductase</keyword>
<evidence type="ECO:0000256" key="7">
    <source>
        <dbReference type="ARBA" id="ARBA00022692"/>
    </source>
</evidence>
<feature type="region of interest" description="Disordered" evidence="18">
    <location>
        <begin position="1"/>
        <end position="20"/>
    </location>
</feature>
<keyword evidence="6 16" id="KW-0288">FMN</keyword>
<proteinExistence type="inferred from homology"/>
<keyword evidence="8 16" id="KW-1278">Translocase</keyword>
<keyword evidence="13 16" id="KW-0830">Ubiquinone</keyword>
<feature type="compositionally biased region" description="Polar residues" evidence="18">
    <location>
        <begin position="8"/>
        <end position="20"/>
    </location>
</feature>
<keyword evidence="11 16" id="KW-0915">Sodium</keyword>
<evidence type="ECO:0000256" key="14">
    <source>
        <dbReference type="ARBA" id="ARBA00023136"/>
    </source>
</evidence>
<dbReference type="NCBIfam" id="TIGR01938">
    <property type="entry name" value="nqrC"/>
    <property type="match status" value="1"/>
</dbReference>
<evidence type="ECO:0000256" key="4">
    <source>
        <dbReference type="ARBA" id="ARBA00022553"/>
    </source>
</evidence>
<dbReference type="Proteomes" id="UP000315724">
    <property type="component" value="Chromosome"/>
</dbReference>
<keyword evidence="7 16" id="KW-0812">Transmembrane</keyword>
<name>A0A517QNP2_9PLAN</name>
<dbReference type="GO" id="GO:0005886">
    <property type="term" value="C:plasma membrane"/>
    <property type="evidence" value="ECO:0007669"/>
    <property type="project" value="UniProtKB-SubCell"/>
</dbReference>
<dbReference type="PANTHER" id="PTHR37838">
    <property type="entry name" value="NA(+)-TRANSLOCATING NADH-QUINONE REDUCTASE SUBUNIT C"/>
    <property type="match status" value="1"/>
</dbReference>
<dbReference type="InterPro" id="IPR010204">
    <property type="entry name" value="NqrC"/>
</dbReference>
<comment type="function">
    <text evidence="16">NQR complex catalyzes the reduction of ubiquinone-1 to ubiquinol by two successive reactions, coupled with the transport of Na(+) ions from the cytoplasm to the periplasm. NqrA to NqrE are probably involved in the second step, the conversion of ubisemiquinone to ubiquinol.</text>
</comment>
<reference evidence="20 21" key="1">
    <citation type="submission" date="2019-02" db="EMBL/GenBank/DDBJ databases">
        <title>Deep-cultivation of Planctomycetes and their phenomic and genomic characterization uncovers novel biology.</title>
        <authorList>
            <person name="Wiegand S."/>
            <person name="Jogler M."/>
            <person name="Boedeker C."/>
            <person name="Pinto D."/>
            <person name="Vollmers J."/>
            <person name="Rivas-Marin E."/>
            <person name="Kohn T."/>
            <person name="Peeters S.H."/>
            <person name="Heuer A."/>
            <person name="Rast P."/>
            <person name="Oberbeckmann S."/>
            <person name="Bunk B."/>
            <person name="Jeske O."/>
            <person name="Meyerdierks A."/>
            <person name="Storesund J.E."/>
            <person name="Kallscheuer N."/>
            <person name="Luecker S."/>
            <person name="Lage O.M."/>
            <person name="Pohl T."/>
            <person name="Merkel B.J."/>
            <person name="Hornburger P."/>
            <person name="Mueller R.-W."/>
            <person name="Bruemmer F."/>
            <person name="Labrenz M."/>
            <person name="Spormann A.M."/>
            <person name="Op den Camp H."/>
            <person name="Overmann J."/>
            <person name="Amann R."/>
            <person name="Jetten M.S.M."/>
            <person name="Mascher T."/>
            <person name="Medema M.H."/>
            <person name="Devos D.P."/>
            <person name="Kaster A.-K."/>
            <person name="Ovreas L."/>
            <person name="Rohde M."/>
            <person name="Galperin M.Y."/>
            <person name="Jogler C."/>
        </authorList>
    </citation>
    <scope>NUCLEOTIDE SEQUENCE [LARGE SCALE GENOMIC DNA]</scope>
    <source>
        <strain evidence="20 21">Mal48</strain>
    </source>
</reference>
<feature type="transmembrane region" description="Helical" evidence="16">
    <location>
        <begin position="27"/>
        <end position="52"/>
    </location>
</feature>
<dbReference type="Pfam" id="PF04205">
    <property type="entry name" value="FMN_bind"/>
    <property type="match status" value="1"/>
</dbReference>
<feature type="modified residue" description="FMN phosphoryl threonine" evidence="16">
    <location>
        <position position="253"/>
    </location>
</feature>
<dbReference type="GO" id="GO:0010181">
    <property type="term" value="F:FMN binding"/>
    <property type="evidence" value="ECO:0007669"/>
    <property type="project" value="UniProtKB-UniRule"/>
</dbReference>
<feature type="domain" description="FMN-binding" evidence="19">
    <location>
        <begin position="173"/>
        <end position="270"/>
    </location>
</feature>
<sequence>MDSETDQNQDAAETNQEAESNFEPNSFLGTLVVAVVLCLVCSFVVSTAAVALRPLQEQNKKIKQQRNVLSAAGLWDDQSTTSNLAEKFENVKIIAVNLPGRDDDAPAAGTINKSVDVKSYNQLKASKDPQQSIIIGDKDVAGIKRREKVSLVYLINDSDGNLQTIVLPIYGKGLWSTLYGYLALEADTRTVKGITFYQHGETPGLGGEVDNPKWKALWPEKTVLDESGEPIIEVTKPGVASDENQVDGLSGATITSVGVEKTIKYWLGDDAFGPFLERIRNDEIDTNE</sequence>
<evidence type="ECO:0000256" key="15">
    <source>
        <dbReference type="ARBA" id="ARBA00023201"/>
    </source>
</evidence>
<evidence type="ECO:0000256" key="2">
    <source>
        <dbReference type="ARBA" id="ARBA00022475"/>
    </source>
</evidence>
<comment type="catalytic activity">
    <reaction evidence="16 17">
        <text>a ubiquinone + n Na(+)(in) + NADH + H(+) = a ubiquinol + n Na(+)(out) + NAD(+)</text>
        <dbReference type="Rhea" id="RHEA:47748"/>
        <dbReference type="Rhea" id="RHEA-COMP:9565"/>
        <dbReference type="Rhea" id="RHEA-COMP:9566"/>
        <dbReference type="ChEBI" id="CHEBI:15378"/>
        <dbReference type="ChEBI" id="CHEBI:16389"/>
        <dbReference type="ChEBI" id="CHEBI:17976"/>
        <dbReference type="ChEBI" id="CHEBI:29101"/>
        <dbReference type="ChEBI" id="CHEBI:57540"/>
        <dbReference type="ChEBI" id="CHEBI:57945"/>
        <dbReference type="EC" id="7.2.1.1"/>
    </reaction>
</comment>
<dbReference type="AlphaFoldDB" id="A0A517QNP2"/>
<comment type="subunit">
    <text evidence="16 17">Composed of six subunits; NqrA, NqrB, NqrC, NqrD, NqrE and NqrF.</text>
</comment>
<keyword evidence="4 16" id="KW-0597">Phosphoprotein</keyword>
<evidence type="ECO:0000256" key="10">
    <source>
        <dbReference type="ARBA" id="ARBA00023027"/>
    </source>
</evidence>
<evidence type="ECO:0000256" key="6">
    <source>
        <dbReference type="ARBA" id="ARBA00022643"/>
    </source>
</evidence>
<dbReference type="RefSeq" id="WP_145199126.1">
    <property type="nucleotide sequence ID" value="NZ_CP036267.1"/>
</dbReference>
<keyword evidence="15 16" id="KW-0739">Sodium transport</keyword>
<keyword evidence="1 16" id="KW-0813">Transport</keyword>
<comment type="caution">
    <text evidence="16">Lacks conserved residue(s) required for the propagation of feature annotation.</text>
</comment>
<evidence type="ECO:0000256" key="16">
    <source>
        <dbReference type="HAMAP-Rule" id="MF_00427"/>
    </source>
</evidence>
<dbReference type="OrthoDB" id="9794010at2"/>
<keyword evidence="3" id="KW-0997">Cell inner membrane</keyword>
<comment type="subcellular location">
    <subcellularLocation>
        <location evidence="16">Cell membrane</location>
        <topology evidence="16">Single-pass membrane protein</topology>
    </subcellularLocation>
</comment>
<evidence type="ECO:0000256" key="13">
    <source>
        <dbReference type="ARBA" id="ARBA00023075"/>
    </source>
</evidence>
<evidence type="ECO:0000256" key="18">
    <source>
        <dbReference type="SAM" id="MobiDB-lite"/>
    </source>
</evidence>
<keyword evidence="21" id="KW-1185">Reference proteome</keyword>
<dbReference type="NCBIfam" id="NF003749">
    <property type="entry name" value="PRK05346.1-5"/>
    <property type="match status" value="1"/>
</dbReference>
<evidence type="ECO:0000313" key="21">
    <source>
        <dbReference type="Proteomes" id="UP000315724"/>
    </source>
</evidence>
<dbReference type="GO" id="GO:0006814">
    <property type="term" value="P:sodium ion transport"/>
    <property type="evidence" value="ECO:0007669"/>
    <property type="project" value="UniProtKB-UniRule"/>
</dbReference>
<evidence type="ECO:0000256" key="17">
    <source>
        <dbReference type="PIRNR" id="PIRNR009437"/>
    </source>
</evidence>
<keyword evidence="5 16" id="KW-0285">Flavoprotein</keyword>
<gene>
    <name evidence="16 20" type="primary">nqrC</name>
    <name evidence="20" type="ORF">Mal48_24500</name>
</gene>
<comment type="similarity">
    <text evidence="16 17">Belongs to the NqrC family.</text>
</comment>
<evidence type="ECO:0000256" key="9">
    <source>
        <dbReference type="ARBA" id="ARBA00022989"/>
    </source>
</evidence>
<evidence type="ECO:0000313" key="20">
    <source>
        <dbReference type="EMBL" id="QDT33197.1"/>
    </source>
</evidence>
<dbReference type="InterPro" id="IPR007329">
    <property type="entry name" value="FMN-bd"/>
</dbReference>
<dbReference type="KEGG" id="tpol:Mal48_24500"/>
<evidence type="ECO:0000256" key="11">
    <source>
        <dbReference type="ARBA" id="ARBA00023053"/>
    </source>
</evidence>
<keyword evidence="10 16" id="KW-0520">NAD</keyword>
<evidence type="ECO:0000256" key="5">
    <source>
        <dbReference type="ARBA" id="ARBA00022630"/>
    </source>
</evidence>
<dbReference type="EMBL" id="CP036267">
    <property type="protein sequence ID" value="QDT33197.1"/>
    <property type="molecule type" value="Genomic_DNA"/>
</dbReference>
<organism evidence="20 21">
    <name type="scientific">Thalassoglobus polymorphus</name>
    <dbReference type="NCBI Taxonomy" id="2527994"/>
    <lineage>
        <taxon>Bacteria</taxon>
        <taxon>Pseudomonadati</taxon>
        <taxon>Planctomycetota</taxon>
        <taxon>Planctomycetia</taxon>
        <taxon>Planctomycetales</taxon>
        <taxon>Planctomycetaceae</taxon>
        <taxon>Thalassoglobus</taxon>
    </lineage>
</organism>
<keyword evidence="9 16" id="KW-1133">Transmembrane helix</keyword>
<accession>A0A517QNP2</accession>
<comment type="cofactor">
    <cofactor evidence="16 17">
        <name>FMN</name>
        <dbReference type="ChEBI" id="CHEBI:58210"/>
    </cofactor>
</comment>
<dbReference type="SMART" id="SM00900">
    <property type="entry name" value="FMN_bind"/>
    <property type="match status" value="1"/>
</dbReference>
<keyword evidence="12 16" id="KW-0406">Ion transport</keyword>
<evidence type="ECO:0000259" key="19">
    <source>
        <dbReference type="SMART" id="SM00900"/>
    </source>
</evidence>
<dbReference type="HAMAP" id="MF_00427">
    <property type="entry name" value="NqrC"/>
    <property type="match status" value="1"/>
</dbReference>
<evidence type="ECO:0000256" key="3">
    <source>
        <dbReference type="ARBA" id="ARBA00022519"/>
    </source>
</evidence>
<keyword evidence="2 16" id="KW-1003">Cell membrane</keyword>
<evidence type="ECO:0000256" key="8">
    <source>
        <dbReference type="ARBA" id="ARBA00022967"/>
    </source>
</evidence>
<dbReference type="GO" id="GO:0016655">
    <property type="term" value="F:oxidoreductase activity, acting on NAD(P)H, quinone or similar compound as acceptor"/>
    <property type="evidence" value="ECO:0007669"/>
    <property type="project" value="UniProtKB-UniRule"/>
</dbReference>
<dbReference type="EC" id="7.2.1.1" evidence="16 17"/>
<evidence type="ECO:0000256" key="12">
    <source>
        <dbReference type="ARBA" id="ARBA00023065"/>
    </source>
</evidence>
<evidence type="ECO:0000256" key="1">
    <source>
        <dbReference type="ARBA" id="ARBA00022448"/>
    </source>
</evidence>
<dbReference type="PIRSF" id="PIRSF009437">
    <property type="entry name" value="NQR-1_subunit_C"/>
    <property type="match status" value="1"/>
</dbReference>
<protein>
    <recommendedName>
        <fullName evidence="16 17">Na(+)-translocating NADH-quinone reductase subunit C</fullName>
        <shortName evidence="16 17">Na(+)-NQR subunit C</shortName>
        <shortName evidence="16 17">Na(+)-translocating NQR subunit C</shortName>
        <ecNumber evidence="16 17">7.2.1.1</ecNumber>
    </recommendedName>
    <alternativeName>
        <fullName evidence="16 17">NQR complex subunit C</fullName>
    </alternativeName>
    <alternativeName>
        <fullName evidence="16 17">NQR-1 subunit C</fullName>
    </alternativeName>
</protein>
<keyword evidence="14 16" id="KW-0472">Membrane</keyword>